<proteinExistence type="predicted"/>
<evidence type="ECO:0000313" key="1">
    <source>
        <dbReference type="EMBL" id="SES62910.1"/>
    </source>
</evidence>
<dbReference type="PANTHER" id="PTHR38471">
    <property type="entry name" value="FOUR HELIX BUNDLE PROTEIN"/>
    <property type="match status" value="1"/>
</dbReference>
<dbReference type="RefSeq" id="WP_093326661.1">
    <property type="nucleotide sequence ID" value="NZ_AP027363.1"/>
</dbReference>
<dbReference type="OrthoDB" id="160990at2"/>
<sequence length="115" mass="13238">MYFERLEVWKRAHKLTVMAYKALSQCRDFGFKDQITRSVLSVPSNIAEGMGHISIKERARFYQYARASISEFRAQVLVAKDIGYLTPEDSTFFVEESLAISKMLYALQKSLTSIN</sequence>
<dbReference type="InterPro" id="IPR036583">
    <property type="entry name" value="23S_rRNA_IVS_sf"/>
</dbReference>
<organism evidence="1 2">
    <name type="scientific">Thalassotalea agarivorans</name>
    <name type="common">Thalassomonas agarivorans</name>
    <dbReference type="NCBI Taxonomy" id="349064"/>
    <lineage>
        <taxon>Bacteria</taxon>
        <taxon>Pseudomonadati</taxon>
        <taxon>Pseudomonadota</taxon>
        <taxon>Gammaproteobacteria</taxon>
        <taxon>Alteromonadales</taxon>
        <taxon>Colwelliaceae</taxon>
        <taxon>Thalassotalea</taxon>
    </lineage>
</organism>
<dbReference type="SUPFAM" id="SSF158446">
    <property type="entry name" value="IVS-encoded protein-like"/>
    <property type="match status" value="1"/>
</dbReference>
<evidence type="ECO:0000313" key="2">
    <source>
        <dbReference type="Proteomes" id="UP000199308"/>
    </source>
</evidence>
<gene>
    <name evidence="1" type="ORF">SAMN05660429_00038</name>
</gene>
<dbReference type="Proteomes" id="UP000199308">
    <property type="component" value="Unassembled WGS sequence"/>
</dbReference>
<reference evidence="1 2" key="1">
    <citation type="submission" date="2016-10" db="EMBL/GenBank/DDBJ databases">
        <authorList>
            <person name="de Groot N.N."/>
        </authorList>
    </citation>
    <scope>NUCLEOTIDE SEQUENCE [LARGE SCALE GENOMIC DNA]</scope>
    <source>
        <strain evidence="1 2">DSM 19706</strain>
    </source>
</reference>
<dbReference type="AlphaFoldDB" id="A0A1H9Y2A7"/>
<protein>
    <submittedName>
        <fullName evidence="1">Four helix bundle protein</fullName>
    </submittedName>
</protein>
<name>A0A1H9Y2A7_THASX</name>
<dbReference type="NCBIfam" id="NF008912">
    <property type="entry name" value="PRK12275.1-6"/>
    <property type="match status" value="1"/>
</dbReference>
<dbReference type="Pfam" id="PF05635">
    <property type="entry name" value="23S_rRNA_IVP"/>
    <property type="match status" value="1"/>
</dbReference>
<dbReference type="NCBIfam" id="TIGR02436">
    <property type="entry name" value="four helix bundle protein"/>
    <property type="match status" value="1"/>
</dbReference>
<dbReference type="InterPro" id="IPR012657">
    <property type="entry name" value="23S_rRNA-intervening_sequence"/>
</dbReference>
<keyword evidence="2" id="KW-1185">Reference proteome</keyword>
<accession>A0A1H9Y2A7</accession>
<dbReference type="EMBL" id="FOHK01000001">
    <property type="protein sequence ID" value="SES62910.1"/>
    <property type="molecule type" value="Genomic_DNA"/>
</dbReference>
<dbReference type="PANTHER" id="PTHR38471:SF2">
    <property type="entry name" value="FOUR HELIX BUNDLE PROTEIN"/>
    <property type="match status" value="1"/>
</dbReference>
<dbReference type="STRING" id="349064.SAMN05660429_00038"/>
<dbReference type="CDD" id="cd16377">
    <property type="entry name" value="23S_rRNA_IVP_like"/>
    <property type="match status" value="1"/>
</dbReference>
<dbReference type="Gene3D" id="1.20.1440.60">
    <property type="entry name" value="23S rRNA-intervening sequence"/>
    <property type="match status" value="1"/>
</dbReference>